<dbReference type="Gene3D" id="3.80.10.10">
    <property type="entry name" value="Ribonuclease Inhibitor"/>
    <property type="match status" value="1"/>
</dbReference>
<dbReference type="Pfam" id="PF13306">
    <property type="entry name" value="LRR_5"/>
    <property type="match status" value="2"/>
</dbReference>
<dbReference type="InterPro" id="IPR032675">
    <property type="entry name" value="LRR_dom_sf"/>
</dbReference>
<accession>A0A146KCF4</accession>
<name>A0A146KCF4_9EUKA</name>
<gene>
    <name evidence="1" type="ORF">TPC1_14803</name>
</gene>
<reference evidence="1" key="1">
    <citation type="submission" date="2015-07" db="EMBL/GenBank/DDBJ databases">
        <title>Adaptation to a free-living lifestyle via gene acquisitions in the diplomonad Trepomonas sp. PC1.</title>
        <authorList>
            <person name="Xu F."/>
            <person name="Jerlstrom-Hultqvist J."/>
            <person name="Kolisko M."/>
            <person name="Simpson A.G.B."/>
            <person name="Roger A.J."/>
            <person name="Svard S.G."/>
            <person name="Andersson J.O."/>
        </authorList>
    </citation>
    <scope>NUCLEOTIDE SEQUENCE</scope>
    <source>
        <strain evidence="1">PC1</strain>
    </source>
</reference>
<dbReference type="AlphaFoldDB" id="A0A146KCF4"/>
<protein>
    <submittedName>
        <fullName evidence="1">Leucine rich repeats-containing protein</fullName>
    </submittedName>
</protein>
<sequence length="231" mass="26579">KNCFMQCYRLTNVRNNQCKSLEDSVFESCAKMLNPEFSNLKNIKDTTFRGVILTSLKTSDALQKQANSFVREVKSQPVLYPNHTVNQLFTLLPKKCLTEDVLNDGNLQSFIIDNKLLLPKNIKTISLTLFQKQKQLYKITHIYGAGVTQIHKSSCKNFIFLEECYFPELITIDFSAFSFTFNLRKFIAPKLEQISEEAFQNSGLQSFVALKLRSLDTRAFQSSDIKQVRCD</sequence>
<evidence type="ECO:0000313" key="1">
    <source>
        <dbReference type="EMBL" id="JAP93049.1"/>
    </source>
</evidence>
<feature type="non-terminal residue" evidence="1">
    <location>
        <position position="1"/>
    </location>
</feature>
<organism evidence="1">
    <name type="scientific">Trepomonas sp. PC1</name>
    <dbReference type="NCBI Taxonomy" id="1076344"/>
    <lineage>
        <taxon>Eukaryota</taxon>
        <taxon>Metamonada</taxon>
        <taxon>Diplomonadida</taxon>
        <taxon>Hexamitidae</taxon>
        <taxon>Hexamitinae</taxon>
        <taxon>Trepomonas</taxon>
    </lineage>
</organism>
<dbReference type="InterPro" id="IPR026906">
    <property type="entry name" value="LRR_5"/>
</dbReference>
<proteinExistence type="predicted"/>
<feature type="non-terminal residue" evidence="1">
    <location>
        <position position="231"/>
    </location>
</feature>
<dbReference type="EMBL" id="GDID01003557">
    <property type="protein sequence ID" value="JAP93049.1"/>
    <property type="molecule type" value="Transcribed_RNA"/>
</dbReference>